<dbReference type="PROSITE" id="PS00092">
    <property type="entry name" value="N6_MTASE"/>
    <property type="match status" value="1"/>
</dbReference>
<evidence type="ECO:0000256" key="2">
    <source>
        <dbReference type="ARBA" id="ARBA00011900"/>
    </source>
</evidence>
<evidence type="ECO:0000256" key="6">
    <source>
        <dbReference type="ARBA" id="ARBA00047942"/>
    </source>
</evidence>
<evidence type="ECO:0000313" key="8">
    <source>
        <dbReference type="EMBL" id="STQ99896.1"/>
    </source>
</evidence>
<evidence type="ECO:0000256" key="5">
    <source>
        <dbReference type="ARBA" id="ARBA00022691"/>
    </source>
</evidence>
<gene>
    <name evidence="8" type="ORF">NCTC13336_00083</name>
</gene>
<dbReference type="OrthoDB" id="32195at2"/>
<dbReference type="GO" id="GO:0006304">
    <property type="term" value="P:DNA modification"/>
    <property type="evidence" value="ECO:0007669"/>
    <property type="project" value="InterPro"/>
</dbReference>
<sequence>MNKAKTLGQVITPPHIVCAILDACGYTGRAVLQRSIMEPACGDGAFLTEIVRRYLAAAQEAKQPAAQTATELSQYVCAIETDETAWRKCIARLDKLAAEALGGLSVSWQITHGDTLRLYANHSQAFDWVVGNPPYIRIHNLPEDTRRFIKRHFRYAVGTTDMYLAFFEMAFAMLKPDGRLGFITPNSFLYNTSYRRFRAFLQQQGSLKVLCDMKAEKVFAGFSTYTAITVMDFAQQNAECFDYAEYEAGRLKTVNRIPFAALDSRRWALSDSENSRFLHELAAGKNARLGDFFDIQYGFATLRDKIFIGRAAERGDGTADFNGAVVETALLRPIVKGSRYKGSLQDEAERIVFPYYKNAKGRQVPYTESELAERFPLGYAYLAAHKEELLKRDLDDKTAWYEFGRSQGIQSADKEKTVLSTLVYDQVRFFGLPAKVCVYSGILITAKNEHSDQRLLANTLSSPDFFRYIRLTGKDFSGGYKSVSTKQIKEFPVYVSATKHTLF</sequence>
<protein>
    <recommendedName>
        <fullName evidence="2">site-specific DNA-methyltransferase (adenine-specific)</fullName>
        <ecNumber evidence="2">2.1.1.72</ecNumber>
    </recommendedName>
</protein>
<organism evidence="8 9">
    <name type="scientific">Kingella potus</name>
    <dbReference type="NCBI Taxonomy" id="265175"/>
    <lineage>
        <taxon>Bacteria</taxon>
        <taxon>Pseudomonadati</taxon>
        <taxon>Pseudomonadota</taxon>
        <taxon>Betaproteobacteria</taxon>
        <taxon>Neisseriales</taxon>
        <taxon>Neisseriaceae</taxon>
        <taxon>Kingella</taxon>
    </lineage>
</organism>
<dbReference type="EMBL" id="UGJJ01000001">
    <property type="protein sequence ID" value="STQ99896.1"/>
    <property type="molecule type" value="Genomic_DNA"/>
</dbReference>
<dbReference type="Gene3D" id="3.40.50.150">
    <property type="entry name" value="Vaccinia Virus protein VP39"/>
    <property type="match status" value="1"/>
</dbReference>
<evidence type="ECO:0000256" key="4">
    <source>
        <dbReference type="ARBA" id="ARBA00022679"/>
    </source>
</evidence>
<dbReference type="GO" id="GO:0009007">
    <property type="term" value="F:site-specific DNA-methyltransferase (adenine-specific) activity"/>
    <property type="evidence" value="ECO:0007669"/>
    <property type="project" value="UniProtKB-EC"/>
</dbReference>
<dbReference type="GO" id="GO:0016787">
    <property type="term" value="F:hydrolase activity"/>
    <property type="evidence" value="ECO:0007669"/>
    <property type="project" value="UniProtKB-KW"/>
</dbReference>
<proteinExistence type="inferred from homology"/>
<dbReference type="EC" id="2.1.1.72" evidence="2"/>
<dbReference type="GO" id="GO:0032259">
    <property type="term" value="P:methylation"/>
    <property type="evidence" value="ECO:0007669"/>
    <property type="project" value="UniProtKB-KW"/>
</dbReference>
<dbReference type="Proteomes" id="UP000254293">
    <property type="component" value="Unassembled WGS sequence"/>
</dbReference>
<feature type="domain" description="Type II methyltransferase M.TaqI-like" evidence="7">
    <location>
        <begin position="114"/>
        <end position="219"/>
    </location>
</feature>
<dbReference type="InterPro" id="IPR011639">
    <property type="entry name" value="MethylTrfase_TaqI-like_dom"/>
</dbReference>
<keyword evidence="9" id="KW-1185">Reference proteome</keyword>
<keyword evidence="3" id="KW-0489">Methyltransferase</keyword>
<dbReference type="GO" id="GO:0003676">
    <property type="term" value="F:nucleic acid binding"/>
    <property type="evidence" value="ECO:0007669"/>
    <property type="project" value="InterPro"/>
</dbReference>
<comment type="catalytic activity">
    <reaction evidence="6">
        <text>a 2'-deoxyadenosine in DNA + S-adenosyl-L-methionine = an N(6)-methyl-2'-deoxyadenosine in DNA + S-adenosyl-L-homocysteine + H(+)</text>
        <dbReference type="Rhea" id="RHEA:15197"/>
        <dbReference type="Rhea" id="RHEA-COMP:12418"/>
        <dbReference type="Rhea" id="RHEA-COMP:12419"/>
        <dbReference type="ChEBI" id="CHEBI:15378"/>
        <dbReference type="ChEBI" id="CHEBI:57856"/>
        <dbReference type="ChEBI" id="CHEBI:59789"/>
        <dbReference type="ChEBI" id="CHEBI:90615"/>
        <dbReference type="ChEBI" id="CHEBI:90616"/>
        <dbReference type="EC" id="2.1.1.72"/>
    </reaction>
</comment>
<accession>A0A377QWW9</accession>
<keyword evidence="4" id="KW-0808">Transferase</keyword>
<evidence type="ECO:0000256" key="3">
    <source>
        <dbReference type="ARBA" id="ARBA00022603"/>
    </source>
</evidence>
<evidence type="ECO:0000259" key="7">
    <source>
        <dbReference type="Pfam" id="PF07669"/>
    </source>
</evidence>
<dbReference type="PANTHER" id="PTHR33841:SF5">
    <property type="entry name" value="DNA METHYLASE (MODIFICATION METHYLASE) (METHYLTRANSFERASE)-RELATED"/>
    <property type="match status" value="1"/>
</dbReference>
<dbReference type="SUPFAM" id="SSF53335">
    <property type="entry name" value="S-adenosyl-L-methionine-dependent methyltransferases"/>
    <property type="match status" value="1"/>
</dbReference>
<dbReference type="AlphaFoldDB" id="A0A377QWW9"/>
<evidence type="ECO:0000313" key="9">
    <source>
        <dbReference type="Proteomes" id="UP000254293"/>
    </source>
</evidence>
<name>A0A377QWW9_9NEIS</name>
<dbReference type="InterPro" id="IPR050953">
    <property type="entry name" value="N4_N6_ade-DNA_methylase"/>
</dbReference>
<dbReference type="InterPro" id="IPR029063">
    <property type="entry name" value="SAM-dependent_MTases_sf"/>
</dbReference>
<dbReference type="Pfam" id="PF07669">
    <property type="entry name" value="Eco57I"/>
    <property type="match status" value="1"/>
</dbReference>
<dbReference type="PANTHER" id="PTHR33841">
    <property type="entry name" value="DNA METHYLTRANSFERASE YEEA-RELATED"/>
    <property type="match status" value="1"/>
</dbReference>
<keyword evidence="5" id="KW-0949">S-adenosyl-L-methionine</keyword>
<keyword evidence="8" id="KW-0378">Hydrolase</keyword>
<reference evidence="8 9" key="1">
    <citation type="submission" date="2018-06" db="EMBL/GenBank/DDBJ databases">
        <authorList>
            <consortium name="Pathogen Informatics"/>
            <person name="Doyle S."/>
        </authorList>
    </citation>
    <scope>NUCLEOTIDE SEQUENCE [LARGE SCALE GENOMIC DNA]</scope>
    <source>
        <strain evidence="8 9">NCTC13336</strain>
    </source>
</reference>
<comment type="similarity">
    <text evidence="1">Belongs to the N(4)/N(6)-methyltransferase family.</text>
</comment>
<evidence type="ECO:0000256" key="1">
    <source>
        <dbReference type="ARBA" id="ARBA00006594"/>
    </source>
</evidence>
<dbReference type="PRINTS" id="PR00507">
    <property type="entry name" value="N12N6MTFRASE"/>
</dbReference>
<dbReference type="RefSeq" id="WP_115307243.1">
    <property type="nucleotide sequence ID" value="NZ_UGJJ01000001.1"/>
</dbReference>
<dbReference type="InterPro" id="IPR002052">
    <property type="entry name" value="DNA_methylase_N6_adenine_CS"/>
</dbReference>